<dbReference type="STRING" id="656061.D5GBZ8"/>
<feature type="transmembrane region" description="Helical" evidence="10">
    <location>
        <begin position="169"/>
        <end position="194"/>
    </location>
</feature>
<evidence type="ECO:0000256" key="7">
    <source>
        <dbReference type="ARBA" id="ARBA00023288"/>
    </source>
</evidence>
<dbReference type="EMBL" id="FN430098">
    <property type="protein sequence ID" value="CAZ82041.1"/>
    <property type="molecule type" value="Genomic_DNA"/>
</dbReference>
<feature type="compositionally biased region" description="Gly residues" evidence="11">
    <location>
        <begin position="382"/>
        <end position="392"/>
    </location>
</feature>
<comment type="domain">
    <text evidence="10">The DHHC domain is required for palmitoyltransferase activity.</text>
</comment>
<keyword evidence="4 10" id="KW-1133">Transmembrane helix</keyword>
<feature type="domain" description="Palmitoyltransferase DHHC" evidence="12">
    <location>
        <begin position="122"/>
        <end position="251"/>
    </location>
</feature>
<feature type="region of interest" description="Disordered" evidence="11">
    <location>
        <begin position="361"/>
        <end position="493"/>
    </location>
</feature>
<accession>D5GBZ8</accession>
<dbReference type="InterPro" id="IPR039859">
    <property type="entry name" value="PFA4/ZDH16/20/ERF2-like"/>
</dbReference>
<dbReference type="OMA" id="GEFRFCK"/>
<feature type="compositionally biased region" description="Polar residues" evidence="11">
    <location>
        <begin position="467"/>
        <end position="476"/>
    </location>
</feature>
<comment type="catalytic activity">
    <reaction evidence="9 10">
        <text>L-cysteinyl-[protein] + hexadecanoyl-CoA = S-hexadecanoyl-L-cysteinyl-[protein] + CoA</text>
        <dbReference type="Rhea" id="RHEA:36683"/>
        <dbReference type="Rhea" id="RHEA-COMP:10131"/>
        <dbReference type="Rhea" id="RHEA-COMP:11032"/>
        <dbReference type="ChEBI" id="CHEBI:29950"/>
        <dbReference type="ChEBI" id="CHEBI:57287"/>
        <dbReference type="ChEBI" id="CHEBI:57379"/>
        <dbReference type="ChEBI" id="CHEBI:74151"/>
        <dbReference type="EC" id="2.3.1.225"/>
    </reaction>
</comment>
<dbReference type="GeneID" id="9181310"/>
<keyword evidence="7" id="KW-0449">Lipoprotein</keyword>
<feature type="compositionally biased region" description="Basic and acidic residues" evidence="11">
    <location>
        <begin position="361"/>
        <end position="374"/>
    </location>
</feature>
<dbReference type="PROSITE" id="PS50216">
    <property type="entry name" value="DHHC"/>
    <property type="match status" value="1"/>
</dbReference>
<feature type="transmembrane region" description="Helical" evidence="10">
    <location>
        <begin position="63"/>
        <end position="83"/>
    </location>
</feature>
<evidence type="ECO:0000313" key="13">
    <source>
        <dbReference type="EMBL" id="CAZ82041.1"/>
    </source>
</evidence>
<keyword evidence="5 10" id="KW-0472">Membrane</keyword>
<dbReference type="KEGG" id="tml:GSTUM_00005728001"/>
<keyword evidence="2 10" id="KW-0808">Transferase</keyword>
<dbReference type="Proteomes" id="UP000006911">
    <property type="component" value="Unassembled WGS sequence"/>
</dbReference>
<feature type="compositionally biased region" description="Acidic residues" evidence="11">
    <location>
        <begin position="449"/>
        <end position="462"/>
    </location>
</feature>
<protein>
    <recommendedName>
        <fullName evidence="10">Palmitoyltransferase</fullName>
        <ecNumber evidence="10">2.3.1.225</ecNumber>
    </recommendedName>
</protein>
<dbReference type="EC" id="2.3.1.225" evidence="10"/>
<evidence type="ECO:0000259" key="12">
    <source>
        <dbReference type="Pfam" id="PF01529"/>
    </source>
</evidence>
<name>D5GBZ8_TUBMM</name>
<comment type="similarity">
    <text evidence="10">Belongs to the DHHC palmitoyltransferase family.</text>
</comment>
<keyword evidence="3 10" id="KW-0812">Transmembrane</keyword>
<dbReference type="FunCoup" id="D5GBZ8">
    <property type="interactions" value="420"/>
</dbReference>
<dbReference type="InterPro" id="IPR001594">
    <property type="entry name" value="Palmitoyltrfase_DHHC"/>
</dbReference>
<evidence type="ECO:0000256" key="6">
    <source>
        <dbReference type="ARBA" id="ARBA00023139"/>
    </source>
</evidence>
<dbReference type="RefSeq" id="XP_002837850.1">
    <property type="nucleotide sequence ID" value="XM_002837804.1"/>
</dbReference>
<evidence type="ECO:0000256" key="2">
    <source>
        <dbReference type="ARBA" id="ARBA00022679"/>
    </source>
</evidence>
<dbReference type="InParanoid" id="D5GBZ8"/>
<dbReference type="GO" id="GO:0019706">
    <property type="term" value="F:protein-cysteine S-palmitoyltransferase activity"/>
    <property type="evidence" value="ECO:0007669"/>
    <property type="project" value="UniProtKB-EC"/>
</dbReference>
<dbReference type="GO" id="GO:0016020">
    <property type="term" value="C:membrane"/>
    <property type="evidence" value="ECO:0007669"/>
    <property type="project" value="UniProtKB-SubCell"/>
</dbReference>
<dbReference type="Pfam" id="PF01529">
    <property type="entry name" value="DHHC"/>
    <property type="match status" value="1"/>
</dbReference>
<dbReference type="HOGENOM" id="CLU_024136_0_1_1"/>
<dbReference type="AlphaFoldDB" id="D5GBZ8"/>
<evidence type="ECO:0000313" key="14">
    <source>
        <dbReference type="Proteomes" id="UP000006911"/>
    </source>
</evidence>
<reference evidence="13 14" key="1">
    <citation type="journal article" date="2010" name="Nature">
        <title>Perigord black truffle genome uncovers evolutionary origins and mechanisms of symbiosis.</title>
        <authorList>
            <person name="Martin F."/>
            <person name="Kohler A."/>
            <person name="Murat C."/>
            <person name="Balestrini R."/>
            <person name="Coutinho P.M."/>
            <person name="Jaillon O."/>
            <person name="Montanini B."/>
            <person name="Morin E."/>
            <person name="Noel B."/>
            <person name="Percudani R."/>
            <person name="Porcel B."/>
            <person name="Rubini A."/>
            <person name="Amicucci A."/>
            <person name="Amselem J."/>
            <person name="Anthouard V."/>
            <person name="Arcioni S."/>
            <person name="Artiguenave F."/>
            <person name="Aury J.M."/>
            <person name="Ballario P."/>
            <person name="Bolchi A."/>
            <person name="Brenna A."/>
            <person name="Brun A."/>
            <person name="Buee M."/>
            <person name="Cantarel B."/>
            <person name="Chevalier G."/>
            <person name="Couloux A."/>
            <person name="Da Silva C."/>
            <person name="Denoeud F."/>
            <person name="Duplessis S."/>
            <person name="Ghignone S."/>
            <person name="Hilselberger B."/>
            <person name="Iotti M."/>
            <person name="Marcais B."/>
            <person name="Mello A."/>
            <person name="Miranda M."/>
            <person name="Pacioni G."/>
            <person name="Quesneville H."/>
            <person name="Riccioni C."/>
            <person name="Ruotolo R."/>
            <person name="Splivallo R."/>
            <person name="Stocchi V."/>
            <person name="Tisserant E."/>
            <person name="Viscomi A.R."/>
            <person name="Zambonelli A."/>
            <person name="Zampieri E."/>
            <person name="Henrissat B."/>
            <person name="Lebrun M.H."/>
            <person name="Paolocci F."/>
            <person name="Bonfante P."/>
            <person name="Ottonello S."/>
            <person name="Wincker P."/>
        </authorList>
    </citation>
    <scope>NUCLEOTIDE SEQUENCE [LARGE SCALE GENOMIC DNA]</scope>
    <source>
        <strain evidence="13 14">Mel28</strain>
    </source>
</reference>
<sequence>MDSPMLSPAMGSPRRKARFSCRRTDKLCCTLATYFPLLFVYSTLSWAVYTYSYSICWQNVGGMKGGVLSFMGFALCALANWSYTTAVFTNPGSPMDTDKHAYSHLPTTETAYHSSITVKSSGQERFCKKCECRKPDRTHHCSTCRKCVLKMDHHCPWLSNCLGLYNYKAFLLFLIYTSVFSLLCFVVSCIYVYQELFSTGEKKYSPEDLTPVNWVLLAVVAGVIGLVLSGFTIWHLTLVASGMTTIESLEKVRYNSPTLSRRCPPPPEDAHHLYDDPNYQARQENIEAFQRYNTYIMEEASNNLPHAFHLGRRENFQQVFGGKDQWMRWFIPVFSGIGDGWNWETSSEWKTAVEAMNKERERLAREQGERERRAGWGCEAPGSGGNWKGGNPNGLVKHATANSSAHLQQSKAERVLGRIPGSYSDHDMTGTGSGGERVPLRRMNKSSEEVDFSDDDDVDCNVDLEQGTHNTGTSWVSWGPGSAGTETNTGRWV</sequence>
<dbReference type="PANTHER" id="PTHR12246">
    <property type="entry name" value="PALMITOYLTRANSFERASE ZDHHC16"/>
    <property type="match status" value="1"/>
</dbReference>
<evidence type="ECO:0000256" key="10">
    <source>
        <dbReference type="RuleBase" id="RU079119"/>
    </source>
</evidence>
<feature type="transmembrane region" description="Helical" evidence="10">
    <location>
        <begin position="214"/>
        <end position="234"/>
    </location>
</feature>
<keyword evidence="8 10" id="KW-0012">Acyltransferase</keyword>
<evidence type="ECO:0000256" key="1">
    <source>
        <dbReference type="ARBA" id="ARBA00004141"/>
    </source>
</evidence>
<feature type="compositionally biased region" description="Polar residues" evidence="11">
    <location>
        <begin position="400"/>
        <end position="410"/>
    </location>
</feature>
<keyword evidence="14" id="KW-1185">Reference proteome</keyword>
<organism evidence="13 14">
    <name type="scientific">Tuber melanosporum (strain Mel28)</name>
    <name type="common">Perigord black truffle</name>
    <dbReference type="NCBI Taxonomy" id="656061"/>
    <lineage>
        <taxon>Eukaryota</taxon>
        <taxon>Fungi</taxon>
        <taxon>Dikarya</taxon>
        <taxon>Ascomycota</taxon>
        <taxon>Pezizomycotina</taxon>
        <taxon>Pezizomycetes</taxon>
        <taxon>Pezizales</taxon>
        <taxon>Tuberaceae</taxon>
        <taxon>Tuber</taxon>
    </lineage>
</organism>
<evidence type="ECO:0000256" key="11">
    <source>
        <dbReference type="SAM" id="MobiDB-lite"/>
    </source>
</evidence>
<evidence type="ECO:0000256" key="3">
    <source>
        <dbReference type="ARBA" id="ARBA00022692"/>
    </source>
</evidence>
<proteinExistence type="inferred from homology"/>
<comment type="subcellular location">
    <subcellularLocation>
        <location evidence="1">Membrane</location>
        <topology evidence="1">Multi-pass membrane protein</topology>
    </subcellularLocation>
</comment>
<dbReference type="eggNOG" id="KOG1315">
    <property type="taxonomic scope" value="Eukaryota"/>
</dbReference>
<evidence type="ECO:0000256" key="8">
    <source>
        <dbReference type="ARBA" id="ARBA00023315"/>
    </source>
</evidence>
<gene>
    <name evidence="13" type="ORF">GSTUM_00005728001</name>
</gene>
<feature type="compositionally biased region" description="Polar residues" evidence="11">
    <location>
        <begin position="484"/>
        <end position="493"/>
    </location>
</feature>
<evidence type="ECO:0000256" key="9">
    <source>
        <dbReference type="ARBA" id="ARBA00048048"/>
    </source>
</evidence>
<evidence type="ECO:0000256" key="4">
    <source>
        <dbReference type="ARBA" id="ARBA00022989"/>
    </source>
</evidence>
<keyword evidence="6" id="KW-0564">Palmitate</keyword>
<evidence type="ECO:0000256" key="5">
    <source>
        <dbReference type="ARBA" id="ARBA00023136"/>
    </source>
</evidence>